<dbReference type="Proteomes" id="UP000319353">
    <property type="component" value="Unassembled WGS sequence"/>
</dbReference>
<dbReference type="Gene3D" id="3.40.50.720">
    <property type="entry name" value="NAD(P)-binding Rossmann-like Domain"/>
    <property type="match status" value="2"/>
</dbReference>
<evidence type="ECO:0000313" key="6">
    <source>
        <dbReference type="EMBL" id="TMI99356.1"/>
    </source>
</evidence>
<dbReference type="PANTHER" id="PTHR10996">
    <property type="entry name" value="2-HYDROXYACID DEHYDROGENASE-RELATED"/>
    <property type="match status" value="1"/>
</dbReference>
<sequence>MSRPRVYVTRRLPQPALDIIRPVADVTLWDREDVPPPREVLLREVTQVDGLLTLLTDRIDGEVMDAARRLKVVSNFAVGFDNIDIPVATKHRIVVTNTPEVLTETVADFAFCLMLAAARRLVEADQYTRAGSWKTWEPLLLAGQDVHRATLGLIGLGRIGSAVARRAAGFEMRVMYYDPFRREDLEQNLHIDYRPFPDVLRQADFISVHVPLSEQTRHLIGREQFALMKPTAVFVNTSRGPVVDQQALTEALAARRIFAAGIDVFEREPVPAGDPLLVQENVIVAPHIASASVPTRIRMATLAAENLVTVLQGKRPPNPVNPEVLNG</sequence>
<evidence type="ECO:0000313" key="7">
    <source>
        <dbReference type="Proteomes" id="UP000319353"/>
    </source>
</evidence>
<gene>
    <name evidence="6" type="ORF">E6H01_11150</name>
</gene>
<comment type="similarity">
    <text evidence="1 3">Belongs to the D-isomer specific 2-hydroxyacid dehydrogenase family.</text>
</comment>
<dbReference type="SUPFAM" id="SSF51735">
    <property type="entry name" value="NAD(P)-binding Rossmann-fold domains"/>
    <property type="match status" value="1"/>
</dbReference>
<dbReference type="FunFam" id="3.40.50.720:FF:000462">
    <property type="entry name" value="Glyoxylate reductase (NADP+)"/>
    <property type="match status" value="1"/>
</dbReference>
<feature type="domain" description="D-isomer specific 2-hydroxyacid dehydrogenase NAD-binding" evidence="5">
    <location>
        <begin position="112"/>
        <end position="289"/>
    </location>
</feature>
<dbReference type="GO" id="GO:0030267">
    <property type="term" value="F:glyoxylate reductase (NADPH) activity"/>
    <property type="evidence" value="ECO:0007669"/>
    <property type="project" value="TreeGrafter"/>
</dbReference>
<proteinExistence type="inferred from homology"/>
<evidence type="ECO:0000256" key="2">
    <source>
        <dbReference type="ARBA" id="ARBA00023002"/>
    </source>
</evidence>
<dbReference type="GO" id="GO:0016618">
    <property type="term" value="F:hydroxypyruvate reductase [NAD(P)H] activity"/>
    <property type="evidence" value="ECO:0007669"/>
    <property type="project" value="TreeGrafter"/>
</dbReference>
<protein>
    <submittedName>
        <fullName evidence="6">D-glycerate dehydrogenase</fullName>
    </submittedName>
</protein>
<accession>A0A537KV16</accession>
<dbReference type="SUPFAM" id="SSF52283">
    <property type="entry name" value="Formate/glycerate dehydrogenase catalytic domain-like"/>
    <property type="match status" value="1"/>
</dbReference>
<feature type="domain" description="D-isomer specific 2-hydroxyacid dehydrogenase catalytic" evidence="4">
    <location>
        <begin position="6"/>
        <end position="321"/>
    </location>
</feature>
<evidence type="ECO:0000256" key="3">
    <source>
        <dbReference type="RuleBase" id="RU003719"/>
    </source>
</evidence>
<dbReference type="PROSITE" id="PS00671">
    <property type="entry name" value="D_2_HYDROXYACID_DH_3"/>
    <property type="match status" value="1"/>
</dbReference>
<dbReference type="InterPro" id="IPR006140">
    <property type="entry name" value="D-isomer_DH_NAD-bd"/>
</dbReference>
<dbReference type="Pfam" id="PF00389">
    <property type="entry name" value="2-Hacid_dh"/>
    <property type="match status" value="1"/>
</dbReference>
<evidence type="ECO:0000259" key="4">
    <source>
        <dbReference type="Pfam" id="PF00389"/>
    </source>
</evidence>
<dbReference type="InterPro" id="IPR036291">
    <property type="entry name" value="NAD(P)-bd_dom_sf"/>
</dbReference>
<evidence type="ECO:0000256" key="1">
    <source>
        <dbReference type="ARBA" id="ARBA00005854"/>
    </source>
</evidence>
<dbReference type="InterPro" id="IPR006139">
    <property type="entry name" value="D-isomer_2_OHA_DH_cat_dom"/>
</dbReference>
<dbReference type="GO" id="GO:0051287">
    <property type="term" value="F:NAD binding"/>
    <property type="evidence" value="ECO:0007669"/>
    <property type="project" value="InterPro"/>
</dbReference>
<reference evidence="6 7" key="1">
    <citation type="journal article" date="2019" name="Nat. Microbiol.">
        <title>Mediterranean grassland soil C-N compound turnover is dependent on rainfall and depth, and is mediated by genomically divergent microorganisms.</title>
        <authorList>
            <person name="Diamond S."/>
            <person name="Andeer P.F."/>
            <person name="Li Z."/>
            <person name="Crits-Christoph A."/>
            <person name="Burstein D."/>
            <person name="Anantharaman K."/>
            <person name="Lane K.R."/>
            <person name="Thomas B.C."/>
            <person name="Pan C."/>
            <person name="Northen T.R."/>
            <person name="Banfield J.F."/>
        </authorList>
    </citation>
    <scope>NUCLEOTIDE SEQUENCE [LARGE SCALE GENOMIC DNA]</scope>
    <source>
        <strain evidence="6">NP_4</strain>
    </source>
</reference>
<comment type="caution">
    <text evidence="6">The sequence shown here is derived from an EMBL/GenBank/DDBJ whole genome shotgun (WGS) entry which is preliminary data.</text>
</comment>
<dbReference type="PROSITE" id="PS00670">
    <property type="entry name" value="D_2_HYDROXYACID_DH_2"/>
    <property type="match status" value="1"/>
</dbReference>
<dbReference type="CDD" id="cd05301">
    <property type="entry name" value="GDH"/>
    <property type="match status" value="1"/>
</dbReference>
<dbReference type="AlphaFoldDB" id="A0A537KV16"/>
<keyword evidence="2 3" id="KW-0560">Oxidoreductase</keyword>
<evidence type="ECO:0000259" key="5">
    <source>
        <dbReference type="Pfam" id="PF02826"/>
    </source>
</evidence>
<dbReference type="Pfam" id="PF02826">
    <property type="entry name" value="2-Hacid_dh_C"/>
    <property type="match status" value="1"/>
</dbReference>
<dbReference type="PANTHER" id="PTHR10996:SF283">
    <property type="entry name" value="GLYOXYLATE_HYDROXYPYRUVATE REDUCTASE B"/>
    <property type="match status" value="1"/>
</dbReference>
<dbReference type="InterPro" id="IPR050223">
    <property type="entry name" value="D-isomer_2-hydroxyacid_DH"/>
</dbReference>
<organism evidence="6 7">
    <name type="scientific">Candidatus Segetimicrobium genomatis</name>
    <dbReference type="NCBI Taxonomy" id="2569760"/>
    <lineage>
        <taxon>Bacteria</taxon>
        <taxon>Bacillati</taxon>
        <taxon>Candidatus Sysuimicrobiota</taxon>
        <taxon>Candidatus Sysuimicrobiia</taxon>
        <taxon>Candidatus Sysuimicrobiales</taxon>
        <taxon>Candidatus Segetimicrobiaceae</taxon>
        <taxon>Candidatus Segetimicrobium</taxon>
    </lineage>
</organism>
<name>A0A537KV16_9BACT</name>
<dbReference type="EMBL" id="VBAL01000136">
    <property type="protein sequence ID" value="TMI99356.1"/>
    <property type="molecule type" value="Genomic_DNA"/>
</dbReference>
<dbReference type="InterPro" id="IPR029753">
    <property type="entry name" value="D-isomer_DH_CS"/>
</dbReference>
<dbReference type="GO" id="GO:0005829">
    <property type="term" value="C:cytosol"/>
    <property type="evidence" value="ECO:0007669"/>
    <property type="project" value="TreeGrafter"/>
</dbReference>